<keyword evidence="2" id="KW-1185">Reference proteome</keyword>
<accession>A0ACB8QHB1</accession>
<evidence type="ECO:0000313" key="1">
    <source>
        <dbReference type="EMBL" id="KAI0031088.1"/>
    </source>
</evidence>
<name>A0ACB8QHB1_9AGAM</name>
<organism evidence="1 2">
    <name type="scientific">Vararia minispora EC-137</name>
    <dbReference type="NCBI Taxonomy" id="1314806"/>
    <lineage>
        <taxon>Eukaryota</taxon>
        <taxon>Fungi</taxon>
        <taxon>Dikarya</taxon>
        <taxon>Basidiomycota</taxon>
        <taxon>Agaricomycotina</taxon>
        <taxon>Agaricomycetes</taxon>
        <taxon>Russulales</taxon>
        <taxon>Lachnocladiaceae</taxon>
        <taxon>Vararia</taxon>
    </lineage>
</organism>
<proteinExistence type="predicted"/>
<dbReference type="Proteomes" id="UP000814128">
    <property type="component" value="Unassembled WGS sequence"/>
</dbReference>
<protein>
    <submittedName>
        <fullName evidence="1">Uncharacterized protein</fullName>
    </submittedName>
</protein>
<dbReference type="EMBL" id="MU273593">
    <property type="protein sequence ID" value="KAI0031088.1"/>
    <property type="molecule type" value="Genomic_DNA"/>
</dbReference>
<comment type="caution">
    <text evidence="1">The sequence shown here is derived from an EMBL/GenBank/DDBJ whole genome shotgun (WGS) entry which is preliminary data.</text>
</comment>
<reference evidence="1" key="1">
    <citation type="submission" date="2021-02" db="EMBL/GenBank/DDBJ databases">
        <authorList>
            <consortium name="DOE Joint Genome Institute"/>
            <person name="Ahrendt S."/>
            <person name="Looney B.P."/>
            <person name="Miyauchi S."/>
            <person name="Morin E."/>
            <person name="Drula E."/>
            <person name="Courty P.E."/>
            <person name="Chicoki N."/>
            <person name="Fauchery L."/>
            <person name="Kohler A."/>
            <person name="Kuo A."/>
            <person name="Labutti K."/>
            <person name="Pangilinan J."/>
            <person name="Lipzen A."/>
            <person name="Riley R."/>
            <person name="Andreopoulos W."/>
            <person name="He G."/>
            <person name="Johnson J."/>
            <person name="Barry K.W."/>
            <person name="Grigoriev I.V."/>
            <person name="Nagy L."/>
            <person name="Hibbett D."/>
            <person name="Henrissat B."/>
            <person name="Matheny P.B."/>
            <person name="Labbe J."/>
            <person name="Martin F."/>
        </authorList>
    </citation>
    <scope>NUCLEOTIDE SEQUENCE</scope>
    <source>
        <strain evidence="1">EC-137</strain>
    </source>
</reference>
<evidence type="ECO:0000313" key="2">
    <source>
        <dbReference type="Proteomes" id="UP000814128"/>
    </source>
</evidence>
<reference evidence="1" key="2">
    <citation type="journal article" date="2022" name="New Phytol.">
        <title>Evolutionary transition to the ectomycorrhizal habit in the genomes of a hyperdiverse lineage of mushroom-forming fungi.</title>
        <authorList>
            <person name="Looney B."/>
            <person name="Miyauchi S."/>
            <person name="Morin E."/>
            <person name="Drula E."/>
            <person name="Courty P.E."/>
            <person name="Kohler A."/>
            <person name="Kuo A."/>
            <person name="LaButti K."/>
            <person name="Pangilinan J."/>
            <person name="Lipzen A."/>
            <person name="Riley R."/>
            <person name="Andreopoulos W."/>
            <person name="He G."/>
            <person name="Johnson J."/>
            <person name="Nolan M."/>
            <person name="Tritt A."/>
            <person name="Barry K.W."/>
            <person name="Grigoriev I.V."/>
            <person name="Nagy L.G."/>
            <person name="Hibbett D."/>
            <person name="Henrissat B."/>
            <person name="Matheny P.B."/>
            <person name="Labbe J."/>
            <person name="Martin F.M."/>
        </authorList>
    </citation>
    <scope>NUCLEOTIDE SEQUENCE</scope>
    <source>
        <strain evidence="1">EC-137</strain>
    </source>
</reference>
<gene>
    <name evidence="1" type="ORF">K488DRAFT_71675</name>
</gene>
<sequence>MFVLVHESGYDGGFDGHDCLEYRRQRLAWCRLARQVPRWETRPVGLFGAPYKSQLASAQALTSRPINFPRYNDLMENDAFYRAIEPTKWFDRKQDSPAPPSLILSGILSPSHPPTGAQNDTPTHAFYCETMFSHHIQGMRDESFMAELYFRMSQSHDPLLLVPELRLKMRNEHTTQSVCYCHSNLARWRDAAIWWLSQSNVNIVDQNEIGAQQSITRLFQWFLFRTNFLTYATPNDRENEYYTRKSVTLNDAFGSLEQRRLSSLASRDARFSGEREPGEGHPSP</sequence>